<feature type="transmembrane region" description="Helical" evidence="1">
    <location>
        <begin position="506"/>
        <end position="524"/>
    </location>
</feature>
<dbReference type="RefSeq" id="WP_075864372.1">
    <property type="nucleotide sequence ID" value="NZ_BDJL01000001.1"/>
</dbReference>
<dbReference type="AlphaFoldDB" id="A0A1L8CZ59"/>
<keyword evidence="3" id="KW-1185">Reference proteome</keyword>
<dbReference type="OrthoDB" id="3805529at2"/>
<protein>
    <submittedName>
        <fullName evidence="2">Uncharacterized protein</fullName>
    </submittedName>
</protein>
<dbReference type="EMBL" id="BDJL01000001">
    <property type="protein sequence ID" value="GAV24154.1"/>
    <property type="molecule type" value="Genomic_DNA"/>
</dbReference>
<feature type="transmembrane region" description="Helical" evidence="1">
    <location>
        <begin position="612"/>
        <end position="636"/>
    </location>
</feature>
<dbReference type="STRING" id="661089.ciss_00870"/>
<feature type="transmembrane region" description="Helical" evidence="1">
    <location>
        <begin position="6"/>
        <end position="23"/>
    </location>
</feature>
<proteinExistence type="predicted"/>
<keyword evidence="1" id="KW-0812">Transmembrane</keyword>
<name>A0A1L8CZ59_9THEO</name>
<keyword evidence="1" id="KW-0472">Membrane</keyword>
<evidence type="ECO:0000313" key="2">
    <source>
        <dbReference type="EMBL" id="GAV24154.1"/>
    </source>
</evidence>
<gene>
    <name evidence="2" type="ORF">ciss_00870</name>
</gene>
<evidence type="ECO:0000256" key="1">
    <source>
        <dbReference type="SAM" id="Phobius"/>
    </source>
</evidence>
<feature type="transmembrane region" description="Helical" evidence="1">
    <location>
        <begin position="465"/>
        <end position="486"/>
    </location>
</feature>
<accession>A0A1L8CZ59</accession>
<dbReference type="Pfam" id="PF18949">
    <property type="entry name" value="DUF5693"/>
    <property type="match status" value="1"/>
</dbReference>
<sequence>MKKGKILLAILLLVIFAFSIILLPPRIAEDEKKETGFYLDYETLINLSSYWGLTPEQTIARLKKTGFVGLALYEENGSSQEIFNQEAGLFSGAIAVATFPEFKDFIELKKPYTYLITDNKEIVDSAIHALNARKIKNQLQQVNKKYILKINYPYKSTEKLLLGFNPQGLEIARKNNLDVLLFIPQWSIANEQEVKNYLSYIKTFCPEPRVVFADKNLPENNKFTKIFSDTFLKENFSVGLLDGIDQPQTNAIINRTKLPVFRVRQVTINTIEGGNILATTEEKIESLKIGIRERRNKAIVFKIPAKEFNKTTVLAFETVTSKTYETMKSLNYQFVPVNPLKKIPERKLEKLLLSVLLIVLFGYSLVLFDLANIKTALTFTVILLIGGFVLFTLNFDFYIKLCAFGASVLYPLIALFSIDIKNPNSFLKALASLVIVVLISVFGGFAISAFLTGNNYFVHADLFRGVKLSFLLPVLIFAIYAAKALLVREKSLKQVVFEYLGLELKLWQLFALIIIFGAGAYYLLRTGNTAESLVLPGEIKLRALLNKYLYVRPRFKEFAIGYPLLLWGLWTKGRPEIRYIALVIGSLAPVTVINTFAHQYDPLWVSLIRTGNGLLLGSILGVFLIAINMVMVKLFLKGSQGEINGDDKNL</sequence>
<feature type="transmembrane region" description="Helical" evidence="1">
    <location>
        <begin position="579"/>
        <end position="600"/>
    </location>
</feature>
<organism evidence="2 3">
    <name type="scientific">Carboxydothermus islandicus</name>
    <dbReference type="NCBI Taxonomy" id="661089"/>
    <lineage>
        <taxon>Bacteria</taxon>
        <taxon>Bacillati</taxon>
        <taxon>Bacillota</taxon>
        <taxon>Clostridia</taxon>
        <taxon>Thermoanaerobacterales</taxon>
        <taxon>Thermoanaerobacteraceae</taxon>
        <taxon>Carboxydothermus</taxon>
    </lineage>
</organism>
<dbReference type="Proteomes" id="UP000187338">
    <property type="component" value="Unassembled WGS sequence"/>
</dbReference>
<feature type="transmembrane region" description="Helical" evidence="1">
    <location>
        <begin position="401"/>
        <end position="418"/>
    </location>
</feature>
<dbReference type="InterPro" id="IPR043748">
    <property type="entry name" value="DUF5693"/>
</dbReference>
<keyword evidence="1" id="KW-1133">Transmembrane helix</keyword>
<comment type="caution">
    <text evidence="2">The sequence shown here is derived from an EMBL/GenBank/DDBJ whole genome shotgun (WGS) entry which is preliminary data.</text>
</comment>
<feature type="transmembrane region" description="Helical" evidence="1">
    <location>
        <begin position="376"/>
        <end position="394"/>
    </location>
</feature>
<evidence type="ECO:0000313" key="3">
    <source>
        <dbReference type="Proteomes" id="UP000187338"/>
    </source>
</evidence>
<reference evidence="3" key="1">
    <citation type="submission" date="2016-12" db="EMBL/GenBank/DDBJ databases">
        <title>Draft Genome Sequences od Carboxydothermus pertinax and islandicus, Hydrogenogenic Carboxydotrophic Bacteria.</title>
        <authorList>
            <person name="Fukuyama Y."/>
            <person name="Ohmae K."/>
            <person name="Yoneda Y."/>
            <person name="Yoshida T."/>
            <person name="Sako Y."/>
        </authorList>
    </citation>
    <scope>NUCLEOTIDE SEQUENCE [LARGE SCALE GENOMIC DNA]</scope>
    <source>
        <strain evidence="3">SET</strain>
    </source>
</reference>
<feature type="transmembrane region" description="Helical" evidence="1">
    <location>
        <begin position="430"/>
        <end position="453"/>
    </location>
</feature>
<feature type="transmembrane region" description="Helical" evidence="1">
    <location>
        <begin position="351"/>
        <end position="370"/>
    </location>
</feature>